<evidence type="ECO:0008006" key="3">
    <source>
        <dbReference type="Google" id="ProtNLM"/>
    </source>
</evidence>
<evidence type="ECO:0000313" key="1">
    <source>
        <dbReference type="EMBL" id="GAA4709500.1"/>
    </source>
</evidence>
<dbReference type="Gene3D" id="1.10.287.1060">
    <property type="entry name" value="ESAT-6-like"/>
    <property type="match status" value="1"/>
</dbReference>
<dbReference type="EMBL" id="BAABLO010000001">
    <property type="protein sequence ID" value="GAA4709500.1"/>
    <property type="molecule type" value="Genomic_DNA"/>
</dbReference>
<gene>
    <name evidence="1" type="ORF">GCM10025782_01920</name>
</gene>
<comment type="caution">
    <text evidence="1">The sequence shown here is derived from an EMBL/GenBank/DDBJ whole genome shotgun (WGS) entry which is preliminary data.</text>
</comment>
<sequence>MVGGPEEMRRQAARVAAEAARVRDVAAGVSATRAVPWQSPAASAFRDSVTLCVVSLHRTAELLDAAAQLLHAHAAAVESVLDALPLVGASRHPPHAGGGR</sequence>
<dbReference type="Proteomes" id="UP001500556">
    <property type="component" value="Unassembled WGS sequence"/>
</dbReference>
<dbReference type="RefSeq" id="WP_345500520.1">
    <property type="nucleotide sequence ID" value="NZ_BAABLO010000001.1"/>
</dbReference>
<proteinExistence type="predicted"/>
<reference evidence="2" key="1">
    <citation type="journal article" date="2019" name="Int. J. Syst. Evol. Microbiol.">
        <title>The Global Catalogue of Microorganisms (GCM) 10K type strain sequencing project: providing services to taxonomists for standard genome sequencing and annotation.</title>
        <authorList>
            <consortium name="The Broad Institute Genomics Platform"/>
            <consortium name="The Broad Institute Genome Sequencing Center for Infectious Disease"/>
            <person name="Wu L."/>
            <person name="Ma J."/>
        </authorList>
    </citation>
    <scope>NUCLEOTIDE SEQUENCE [LARGE SCALE GENOMIC DNA]</scope>
    <source>
        <strain evidence="2">JCM 18961</strain>
    </source>
</reference>
<organism evidence="1 2">
    <name type="scientific">Pedococcus ginsenosidimutans</name>
    <dbReference type="NCBI Taxonomy" id="490570"/>
    <lineage>
        <taxon>Bacteria</taxon>
        <taxon>Bacillati</taxon>
        <taxon>Actinomycetota</taxon>
        <taxon>Actinomycetes</taxon>
        <taxon>Micrococcales</taxon>
        <taxon>Intrasporangiaceae</taxon>
        <taxon>Pedococcus</taxon>
    </lineage>
</organism>
<protein>
    <recommendedName>
        <fullName evidence="3">PE domain-containing protein</fullName>
    </recommendedName>
</protein>
<evidence type="ECO:0000313" key="2">
    <source>
        <dbReference type="Proteomes" id="UP001500556"/>
    </source>
</evidence>
<name>A0ABP8XJP4_9MICO</name>
<dbReference type="InterPro" id="IPR036689">
    <property type="entry name" value="ESAT-6-like_sf"/>
</dbReference>
<accession>A0ABP8XJP4</accession>
<dbReference type="SUPFAM" id="SSF140453">
    <property type="entry name" value="EsxAB dimer-like"/>
    <property type="match status" value="1"/>
</dbReference>
<keyword evidence="2" id="KW-1185">Reference proteome</keyword>